<dbReference type="Gene3D" id="3.40.50.1820">
    <property type="entry name" value="alpha/beta hydrolase"/>
    <property type="match status" value="1"/>
</dbReference>
<dbReference type="InterPro" id="IPR000073">
    <property type="entry name" value="AB_hydrolase_1"/>
</dbReference>
<dbReference type="AlphaFoldDB" id="A0A2W4Z3D1"/>
<dbReference type="Proteomes" id="UP000249794">
    <property type="component" value="Unassembled WGS sequence"/>
</dbReference>
<dbReference type="SUPFAM" id="SSF53474">
    <property type="entry name" value="alpha/beta-Hydrolases"/>
    <property type="match status" value="1"/>
</dbReference>
<comment type="caution">
    <text evidence="2">The sequence shown here is derived from an EMBL/GenBank/DDBJ whole genome shotgun (WGS) entry which is preliminary data.</text>
</comment>
<name>A0A2W4Z3D1_9CYAN</name>
<evidence type="ECO:0000313" key="3">
    <source>
        <dbReference type="Proteomes" id="UP000249794"/>
    </source>
</evidence>
<dbReference type="EMBL" id="QBMP01000210">
    <property type="protein sequence ID" value="PZO49558.1"/>
    <property type="molecule type" value="Genomic_DNA"/>
</dbReference>
<dbReference type="Pfam" id="PF00561">
    <property type="entry name" value="Abhydrolase_1"/>
    <property type="match status" value="1"/>
</dbReference>
<dbReference type="PANTHER" id="PTHR43329">
    <property type="entry name" value="EPOXIDE HYDROLASE"/>
    <property type="match status" value="1"/>
</dbReference>
<reference evidence="3" key="1">
    <citation type="submission" date="2018-04" db="EMBL/GenBank/DDBJ databases">
        <authorList>
            <person name="Cornet L."/>
        </authorList>
    </citation>
    <scope>NUCLEOTIDE SEQUENCE [LARGE SCALE GENOMIC DNA]</scope>
</reference>
<evidence type="ECO:0000259" key="1">
    <source>
        <dbReference type="Pfam" id="PF00561"/>
    </source>
</evidence>
<accession>A0A2W4Z3D1</accession>
<evidence type="ECO:0000313" key="2">
    <source>
        <dbReference type="EMBL" id="PZO49558.1"/>
    </source>
</evidence>
<dbReference type="GO" id="GO:0016787">
    <property type="term" value="F:hydrolase activity"/>
    <property type="evidence" value="ECO:0007669"/>
    <property type="project" value="UniProtKB-KW"/>
</dbReference>
<keyword evidence="2" id="KW-0378">Hydrolase</keyword>
<sequence length="294" mass="32955">MFPNFTTQTYAIADSTSGSIHLHVRIGGSGPPLLLLHGYPQTHVMWHKVAPALAQHFTVICPDLRGYGDSSAPPTDALHLTYAKRTVANDLVMLMTQLGFDTFRAAGHDRGGRVLHRLLLDHPQRVSRAAVLDIVPTRHIFKTIDQQMATIYEHWFFLIQPDGFPERLIGHDPDYYLTTKLKRWSASADAFTDEAIAAYCRCFRRPEVIHATCEDYRAAATIDLAHDEADLTAKIECPLLVLWGAQGAMEKHYDVLQIWQGLAQQVQGQALPCGHFVPEEAPTETVRSLLNFFT</sequence>
<proteinExistence type="predicted"/>
<dbReference type="PRINTS" id="PR00111">
    <property type="entry name" value="ABHYDROLASE"/>
</dbReference>
<organism evidence="2 3">
    <name type="scientific">Phormidesmis priestleyi</name>
    <dbReference type="NCBI Taxonomy" id="268141"/>
    <lineage>
        <taxon>Bacteria</taxon>
        <taxon>Bacillati</taxon>
        <taxon>Cyanobacteriota</taxon>
        <taxon>Cyanophyceae</taxon>
        <taxon>Leptolyngbyales</taxon>
        <taxon>Leptolyngbyaceae</taxon>
        <taxon>Phormidesmis</taxon>
    </lineage>
</organism>
<protein>
    <submittedName>
        <fullName evidence="2">Alpha/beta hydrolase</fullName>
    </submittedName>
</protein>
<reference evidence="2 3" key="2">
    <citation type="submission" date="2018-06" db="EMBL/GenBank/DDBJ databases">
        <title>Metagenomic assembly of (sub)arctic Cyanobacteria and their associated microbiome from non-axenic cultures.</title>
        <authorList>
            <person name="Baurain D."/>
        </authorList>
    </citation>
    <scope>NUCLEOTIDE SEQUENCE [LARGE SCALE GENOMIC DNA]</scope>
    <source>
        <strain evidence="2">ULC027bin1</strain>
    </source>
</reference>
<gene>
    <name evidence="2" type="ORF">DCF15_16800</name>
</gene>
<dbReference type="InterPro" id="IPR029058">
    <property type="entry name" value="AB_hydrolase_fold"/>
</dbReference>
<feature type="domain" description="AB hydrolase-1" evidence="1">
    <location>
        <begin position="31"/>
        <end position="282"/>
    </location>
</feature>